<accession>A0ABN3DF91</accession>
<dbReference type="InterPro" id="IPR046096">
    <property type="entry name" value="DUF6114"/>
</dbReference>
<evidence type="ECO:0000313" key="3">
    <source>
        <dbReference type="Proteomes" id="UP001500305"/>
    </source>
</evidence>
<reference evidence="2 3" key="1">
    <citation type="journal article" date="2019" name="Int. J. Syst. Evol. Microbiol.">
        <title>The Global Catalogue of Microorganisms (GCM) 10K type strain sequencing project: providing services to taxonomists for standard genome sequencing and annotation.</title>
        <authorList>
            <consortium name="The Broad Institute Genomics Platform"/>
            <consortium name="The Broad Institute Genome Sequencing Center for Infectious Disease"/>
            <person name="Wu L."/>
            <person name="Ma J."/>
        </authorList>
    </citation>
    <scope>NUCLEOTIDE SEQUENCE [LARGE SCALE GENOMIC DNA]</scope>
    <source>
        <strain evidence="2 3">JCM 7356</strain>
    </source>
</reference>
<evidence type="ECO:0000256" key="1">
    <source>
        <dbReference type="SAM" id="Phobius"/>
    </source>
</evidence>
<comment type="caution">
    <text evidence="2">The sequence shown here is derived from an EMBL/GenBank/DDBJ whole genome shotgun (WGS) entry which is preliminary data.</text>
</comment>
<proteinExistence type="predicted"/>
<evidence type="ECO:0000313" key="2">
    <source>
        <dbReference type="EMBL" id="GAA2229440.1"/>
    </source>
</evidence>
<protein>
    <submittedName>
        <fullName evidence="2">DUF6114 domain-containing protein</fullName>
    </submittedName>
</protein>
<feature type="transmembrane region" description="Helical" evidence="1">
    <location>
        <begin position="62"/>
        <end position="85"/>
    </location>
</feature>
<keyword evidence="1" id="KW-0812">Transmembrane</keyword>
<dbReference type="EMBL" id="BAAATR010000002">
    <property type="protein sequence ID" value="GAA2229440.1"/>
    <property type="molecule type" value="Genomic_DNA"/>
</dbReference>
<feature type="transmembrane region" description="Helical" evidence="1">
    <location>
        <begin position="92"/>
        <end position="109"/>
    </location>
</feature>
<dbReference type="Proteomes" id="UP001500305">
    <property type="component" value="Unassembled WGS sequence"/>
</dbReference>
<gene>
    <name evidence="2" type="ORF">GCM10010430_06710</name>
</gene>
<sequence>MRNTTTHDLSGLPGRAAGAWRRFRTWRGTRPFWAGLLTISASVPIMYFPYVHLSLGGLPMALSTTAGAGSLLIGVLLIVLGVTLWLQQQVRIFAGVAVIVLALVSVPVANFGGFLLGMLPGLVGGSLACAWALPDEVREGSGPATVVERFAGHDVETAGPAPANLVSGGHGGE</sequence>
<dbReference type="Pfam" id="PF19609">
    <property type="entry name" value="DUF6114"/>
    <property type="match status" value="1"/>
</dbReference>
<feature type="transmembrane region" description="Helical" evidence="1">
    <location>
        <begin position="31"/>
        <end position="50"/>
    </location>
</feature>
<keyword evidence="3" id="KW-1185">Reference proteome</keyword>
<organism evidence="2 3">
    <name type="scientific">Kitasatospora cystarginea</name>
    <dbReference type="NCBI Taxonomy" id="58350"/>
    <lineage>
        <taxon>Bacteria</taxon>
        <taxon>Bacillati</taxon>
        <taxon>Actinomycetota</taxon>
        <taxon>Actinomycetes</taxon>
        <taxon>Kitasatosporales</taxon>
        <taxon>Streptomycetaceae</taxon>
        <taxon>Kitasatospora</taxon>
    </lineage>
</organism>
<keyword evidence="1" id="KW-1133">Transmembrane helix</keyword>
<name>A0ABN3DF91_9ACTN</name>
<keyword evidence="1" id="KW-0472">Membrane</keyword>